<dbReference type="RefSeq" id="WP_008905316.1">
    <property type="nucleotide sequence ID" value="NZ_JAMXAX010000056.1"/>
</dbReference>
<evidence type="ECO:0000259" key="1">
    <source>
        <dbReference type="Pfam" id="PF02866"/>
    </source>
</evidence>
<feature type="domain" description="Lactate/malate dehydrogenase C-terminal" evidence="1">
    <location>
        <begin position="60"/>
        <end position="89"/>
    </location>
</feature>
<organism evidence="2 3">
    <name type="scientific">Acidovorax facilis</name>
    <dbReference type="NCBI Taxonomy" id="12917"/>
    <lineage>
        <taxon>Bacteria</taxon>
        <taxon>Pseudomonadati</taxon>
        <taxon>Pseudomonadota</taxon>
        <taxon>Betaproteobacteria</taxon>
        <taxon>Burkholderiales</taxon>
        <taxon>Comamonadaceae</taxon>
        <taxon>Acidovorax</taxon>
    </lineage>
</organism>
<comment type="caution">
    <text evidence="2">The sequence shown here is derived from an EMBL/GenBank/DDBJ whole genome shotgun (WGS) entry which is preliminary data.</text>
</comment>
<dbReference type="SUPFAM" id="SSF56327">
    <property type="entry name" value="LDH C-terminal domain-like"/>
    <property type="match status" value="1"/>
</dbReference>
<dbReference type="InterPro" id="IPR001557">
    <property type="entry name" value="L-lactate/malate_DH"/>
</dbReference>
<gene>
    <name evidence="2" type="ORF">ACFOW3_27260</name>
</gene>
<evidence type="ECO:0000313" key="3">
    <source>
        <dbReference type="Proteomes" id="UP001595693"/>
    </source>
</evidence>
<evidence type="ECO:0000313" key="2">
    <source>
        <dbReference type="EMBL" id="MFC3938325.1"/>
    </source>
</evidence>
<accession>A0ABV8DIG5</accession>
<protein>
    <recommendedName>
        <fullName evidence="1">Lactate/malate dehydrogenase C-terminal domain-containing protein</fullName>
    </recommendedName>
</protein>
<keyword evidence="3" id="KW-1185">Reference proteome</keyword>
<dbReference type="PRINTS" id="PR00086">
    <property type="entry name" value="LLDHDRGNASE"/>
</dbReference>
<reference evidence="3" key="1">
    <citation type="journal article" date="2019" name="Int. J. Syst. Evol. Microbiol.">
        <title>The Global Catalogue of Microorganisms (GCM) 10K type strain sequencing project: providing services to taxonomists for standard genome sequencing and annotation.</title>
        <authorList>
            <consortium name="The Broad Institute Genomics Platform"/>
            <consortium name="The Broad Institute Genome Sequencing Center for Infectious Disease"/>
            <person name="Wu L."/>
            <person name="Ma J."/>
        </authorList>
    </citation>
    <scope>NUCLEOTIDE SEQUENCE [LARGE SCALE GENOMIC DNA]</scope>
    <source>
        <strain evidence="3">CCUG 2113</strain>
    </source>
</reference>
<dbReference type="InterPro" id="IPR022383">
    <property type="entry name" value="Lactate/malate_DH_C"/>
</dbReference>
<sequence length="101" mass="10451">MRPLVEAALHVNPGGLLLAGPNPVDALTFFALNVSGPASGPSDGLRHRSTRRGCGPNCRRHCGVVARNVHTYVLGEHGGSEVVVWSAATLIRAAMQAAGMA</sequence>
<dbReference type="Gene3D" id="3.90.110.10">
    <property type="entry name" value="Lactate dehydrogenase/glycoside hydrolase, family 4, C-terminal"/>
    <property type="match status" value="1"/>
</dbReference>
<dbReference type="InterPro" id="IPR015955">
    <property type="entry name" value="Lactate_DH/Glyco_Ohase_4_C"/>
</dbReference>
<proteinExistence type="predicted"/>
<dbReference type="Pfam" id="PF02866">
    <property type="entry name" value="Ldh_1_C"/>
    <property type="match status" value="1"/>
</dbReference>
<dbReference type="EMBL" id="JBHSAJ010000177">
    <property type="protein sequence ID" value="MFC3938325.1"/>
    <property type="molecule type" value="Genomic_DNA"/>
</dbReference>
<dbReference type="Proteomes" id="UP001595693">
    <property type="component" value="Unassembled WGS sequence"/>
</dbReference>
<name>A0ABV8DIG5_9BURK</name>